<gene>
    <name evidence="1" type="ORF">FEV09_17825</name>
</gene>
<dbReference type="PANTHER" id="PTHR32305:SF15">
    <property type="entry name" value="PROTEIN RHSA-RELATED"/>
    <property type="match status" value="1"/>
</dbReference>
<evidence type="ECO:0000313" key="1">
    <source>
        <dbReference type="EMBL" id="MDG3496400.1"/>
    </source>
</evidence>
<dbReference type="Gene3D" id="2.180.10.10">
    <property type="entry name" value="RHS repeat-associated core"/>
    <property type="match status" value="1"/>
</dbReference>
<proteinExistence type="predicted"/>
<sequence>MDAVGNRLSKADSVDGTTSYVYDANDRLLTETKGSEVMSYGYDNNGNTQSKTKGTDITIYAWNDQGRLVSVQNPSTDAVSYEYNENGIRVSSTINGVKTSYLLDANRDYAQVLEEYDNSGTQVSYLYGHDLISQNRNGAKSFYLYDGLGSTKALTDASGVVTDAISMMLMVMS</sequence>
<protein>
    <submittedName>
        <fullName evidence="1">Uncharacterized protein</fullName>
    </submittedName>
</protein>
<dbReference type="Proteomes" id="UP001152872">
    <property type="component" value="Unassembled WGS sequence"/>
</dbReference>
<accession>A0A9X4MDH2</accession>
<keyword evidence="2" id="KW-1185">Reference proteome</keyword>
<name>A0A9X4MDH2_9CYAN</name>
<reference evidence="1" key="1">
    <citation type="submission" date="2019-05" db="EMBL/GenBank/DDBJ databases">
        <title>Whole genome sequencing of Pseudanabaena catenata USMAC16.</title>
        <authorList>
            <person name="Khan Z."/>
            <person name="Omar W.M."/>
            <person name="Convey P."/>
            <person name="Merican F."/>
            <person name="Najimudin N."/>
        </authorList>
    </citation>
    <scope>NUCLEOTIDE SEQUENCE</scope>
    <source>
        <strain evidence="1">USMAC16</strain>
    </source>
</reference>
<dbReference type="PANTHER" id="PTHR32305">
    <property type="match status" value="1"/>
</dbReference>
<dbReference type="NCBIfam" id="TIGR01643">
    <property type="entry name" value="YD_repeat_2x"/>
    <property type="match status" value="2"/>
</dbReference>
<dbReference type="AlphaFoldDB" id="A0A9X4MDH2"/>
<evidence type="ECO:0000313" key="2">
    <source>
        <dbReference type="Proteomes" id="UP001152872"/>
    </source>
</evidence>
<dbReference type="InterPro" id="IPR006530">
    <property type="entry name" value="YD"/>
</dbReference>
<organism evidence="1 2">
    <name type="scientific">Pseudanabaena catenata USMAC16</name>
    <dbReference type="NCBI Taxonomy" id="1855837"/>
    <lineage>
        <taxon>Bacteria</taxon>
        <taxon>Bacillati</taxon>
        <taxon>Cyanobacteriota</taxon>
        <taxon>Cyanophyceae</taxon>
        <taxon>Pseudanabaenales</taxon>
        <taxon>Pseudanabaenaceae</taxon>
        <taxon>Pseudanabaena</taxon>
    </lineage>
</organism>
<comment type="caution">
    <text evidence="1">The sequence shown here is derived from an EMBL/GenBank/DDBJ whole genome shotgun (WGS) entry which is preliminary data.</text>
</comment>
<dbReference type="EMBL" id="VBTY01000181">
    <property type="protein sequence ID" value="MDG3496400.1"/>
    <property type="molecule type" value="Genomic_DNA"/>
</dbReference>
<dbReference type="InterPro" id="IPR050708">
    <property type="entry name" value="T6SS_VgrG/RHS"/>
</dbReference>